<protein>
    <submittedName>
        <fullName evidence="1">Uncharacterized protein</fullName>
    </submittedName>
</protein>
<dbReference type="EMBL" id="JBHUFC010000009">
    <property type="protein sequence ID" value="MFD1789189.1"/>
    <property type="molecule type" value="Genomic_DNA"/>
</dbReference>
<name>A0ABW4NI50_9SPHN</name>
<proteinExistence type="predicted"/>
<evidence type="ECO:0000313" key="2">
    <source>
        <dbReference type="Proteomes" id="UP001597283"/>
    </source>
</evidence>
<reference evidence="2" key="1">
    <citation type="journal article" date="2019" name="Int. J. Syst. Evol. Microbiol.">
        <title>The Global Catalogue of Microorganisms (GCM) 10K type strain sequencing project: providing services to taxonomists for standard genome sequencing and annotation.</title>
        <authorList>
            <consortium name="The Broad Institute Genomics Platform"/>
            <consortium name="The Broad Institute Genome Sequencing Center for Infectious Disease"/>
            <person name="Wu L."/>
            <person name="Ma J."/>
        </authorList>
    </citation>
    <scope>NUCLEOTIDE SEQUENCE [LARGE SCALE GENOMIC DNA]</scope>
    <source>
        <strain evidence="2">Q85</strain>
    </source>
</reference>
<accession>A0ABW4NI50</accession>
<keyword evidence="2" id="KW-1185">Reference proteome</keyword>
<comment type="caution">
    <text evidence="1">The sequence shown here is derived from an EMBL/GenBank/DDBJ whole genome shotgun (WGS) entry which is preliminary data.</text>
</comment>
<evidence type="ECO:0000313" key="1">
    <source>
        <dbReference type="EMBL" id="MFD1789189.1"/>
    </source>
</evidence>
<organism evidence="1 2">
    <name type="scientific">Sphingomonas floccifaciens</name>
    <dbReference type="NCBI Taxonomy" id="1844115"/>
    <lineage>
        <taxon>Bacteria</taxon>
        <taxon>Pseudomonadati</taxon>
        <taxon>Pseudomonadota</taxon>
        <taxon>Alphaproteobacteria</taxon>
        <taxon>Sphingomonadales</taxon>
        <taxon>Sphingomonadaceae</taxon>
        <taxon>Sphingomonas</taxon>
    </lineage>
</organism>
<dbReference type="RefSeq" id="WP_380941504.1">
    <property type="nucleotide sequence ID" value="NZ_JBHUFC010000009.1"/>
</dbReference>
<dbReference type="Proteomes" id="UP001597283">
    <property type="component" value="Unassembled WGS sequence"/>
</dbReference>
<gene>
    <name evidence="1" type="ORF">ACFSC3_16630</name>
</gene>
<sequence>MNYGHLLAAMFLNVSGNALPAQDGRDERTLIDRVAACLDIRDDTQRLACSDAAARRLVDAVRRKDVVVVDREAVKSTRRSLFGFPLPSIGLFGREGPDKPEDQITQLEAKIERVADLGYGKYTLTVEGGARWTTTEAWTGAALPAPGATLSIRRGALGGYMVRLANGRSVRAIRVG</sequence>